<dbReference type="Gene3D" id="1.20.1080.10">
    <property type="entry name" value="Glycerol uptake facilitator protein"/>
    <property type="match status" value="1"/>
</dbReference>
<dbReference type="PATRIC" id="fig|999411.4.peg.2718"/>
<dbReference type="GO" id="GO:0005886">
    <property type="term" value="C:plasma membrane"/>
    <property type="evidence" value="ECO:0007669"/>
    <property type="project" value="TreeGrafter"/>
</dbReference>
<evidence type="ECO:0000256" key="1">
    <source>
        <dbReference type="ARBA" id="ARBA00004141"/>
    </source>
</evidence>
<evidence type="ECO:0000313" key="10">
    <source>
        <dbReference type="Proteomes" id="UP000013097"/>
    </source>
</evidence>
<feature type="transmembrane region" description="Helical" evidence="8">
    <location>
        <begin position="162"/>
        <end position="187"/>
    </location>
</feature>
<dbReference type="InterPro" id="IPR023271">
    <property type="entry name" value="Aquaporin-like"/>
</dbReference>
<feature type="transmembrane region" description="Helical" evidence="8">
    <location>
        <begin position="137"/>
        <end position="156"/>
    </location>
</feature>
<evidence type="ECO:0000313" key="9">
    <source>
        <dbReference type="EMBL" id="ENZ00281.1"/>
    </source>
</evidence>
<comment type="similarity">
    <text evidence="2 7">Belongs to the MIP/aquaporin (TC 1.A.8) family.</text>
</comment>
<dbReference type="SUPFAM" id="SSF81338">
    <property type="entry name" value="Aquaporin-like"/>
    <property type="match status" value="1"/>
</dbReference>
<dbReference type="EMBL" id="AGYT01000015">
    <property type="protein sequence ID" value="ENZ00281.1"/>
    <property type="molecule type" value="Genomic_DNA"/>
</dbReference>
<keyword evidence="4 7" id="KW-0812">Transmembrane</keyword>
<evidence type="ECO:0000256" key="3">
    <source>
        <dbReference type="ARBA" id="ARBA00022448"/>
    </source>
</evidence>
<accession>N9WB98</accession>
<feature type="transmembrane region" description="Helical" evidence="8">
    <location>
        <begin position="42"/>
        <end position="66"/>
    </location>
</feature>
<dbReference type="PROSITE" id="PS00221">
    <property type="entry name" value="MIP"/>
    <property type="match status" value="1"/>
</dbReference>
<dbReference type="GO" id="GO:0015254">
    <property type="term" value="F:glycerol channel activity"/>
    <property type="evidence" value="ECO:0007669"/>
    <property type="project" value="TreeGrafter"/>
</dbReference>
<dbReference type="Proteomes" id="UP000013097">
    <property type="component" value="Unassembled WGS sequence"/>
</dbReference>
<keyword evidence="10" id="KW-1185">Reference proteome</keyword>
<comment type="caution">
    <text evidence="9">The sequence shown here is derived from an EMBL/GenBank/DDBJ whole genome shotgun (WGS) entry which is preliminary data.</text>
</comment>
<feature type="transmembrane region" description="Helical" evidence="8">
    <location>
        <begin position="213"/>
        <end position="237"/>
    </location>
</feature>
<feature type="transmembrane region" description="Helical" evidence="8">
    <location>
        <begin position="86"/>
        <end position="108"/>
    </location>
</feature>
<dbReference type="CDD" id="cd00333">
    <property type="entry name" value="MIP"/>
    <property type="match status" value="1"/>
</dbReference>
<protein>
    <submittedName>
        <fullName evidence="9">MIP family channel protein</fullName>
    </submittedName>
</protein>
<dbReference type="InterPro" id="IPR022357">
    <property type="entry name" value="MIP_CS"/>
</dbReference>
<dbReference type="eggNOG" id="COG0580">
    <property type="taxonomic scope" value="Bacteria"/>
</dbReference>
<dbReference type="PRINTS" id="PR00783">
    <property type="entry name" value="MINTRINSICP"/>
</dbReference>
<dbReference type="NCBIfam" id="TIGR00861">
    <property type="entry name" value="MIP"/>
    <property type="match status" value="1"/>
</dbReference>
<dbReference type="Pfam" id="PF00230">
    <property type="entry name" value="MIP"/>
    <property type="match status" value="1"/>
</dbReference>
<sequence length="238" mass="25848">MFMVEKFLAEMIGTMILILLGDGVVANVLLKKTKGNNSGLIVITTGWAFAVAIPVFIFASISGAQFNPAVTISLAVIGDMPWSEVPFYIIAQVIGAFLGAVLVFLTYYKHFEETEDKDSKLGIFCTMPAIRDYKWNFITEFIGTFILMFGIMGIGASKMAAGISPIAIGLLIWVIGLSLGGPTGYAINPARDFGPRLAHFLLPIKNKRDSDWAYSWIPIIAPILGGIVGTVLFTVIFK</sequence>
<proteinExistence type="inferred from homology"/>
<dbReference type="InterPro" id="IPR000425">
    <property type="entry name" value="MIP"/>
</dbReference>
<evidence type="ECO:0000256" key="5">
    <source>
        <dbReference type="ARBA" id="ARBA00022989"/>
    </source>
</evidence>
<keyword evidence="3 7" id="KW-0813">Transport</keyword>
<feature type="transmembrane region" description="Helical" evidence="8">
    <location>
        <begin position="12"/>
        <end position="30"/>
    </location>
</feature>
<dbReference type="InterPro" id="IPR050363">
    <property type="entry name" value="MIP/Aquaporin"/>
</dbReference>
<evidence type="ECO:0000256" key="2">
    <source>
        <dbReference type="ARBA" id="ARBA00006175"/>
    </source>
</evidence>
<evidence type="ECO:0000256" key="8">
    <source>
        <dbReference type="SAM" id="Phobius"/>
    </source>
</evidence>
<evidence type="ECO:0000256" key="7">
    <source>
        <dbReference type="RuleBase" id="RU000477"/>
    </source>
</evidence>
<comment type="subcellular location">
    <subcellularLocation>
        <location evidence="1">Membrane</location>
        <topology evidence="1">Multi-pass membrane protein</topology>
    </subcellularLocation>
</comment>
<evidence type="ECO:0000256" key="6">
    <source>
        <dbReference type="ARBA" id="ARBA00023136"/>
    </source>
</evidence>
<dbReference type="HOGENOM" id="CLU_020019_9_2_9"/>
<dbReference type="PANTHER" id="PTHR43829:SF9">
    <property type="entry name" value="AQUAPORIN-9"/>
    <property type="match status" value="1"/>
</dbReference>
<keyword evidence="5 8" id="KW-1133">Transmembrane helix</keyword>
<dbReference type="AlphaFoldDB" id="N9WB98"/>
<keyword evidence="6 8" id="KW-0472">Membrane</keyword>
<name>N9WB98_9CLOT</name>
<dbReference type="PANTHER" id="PTHR43829">
    <property type="entry name" value="AQUAPORIN OR AQUAGLYCEROPORIN RELATED"/>
    <property type="match status" value="1"/>
</dbReference>
<organism evidence="9 10">
    <name type="scientific">Clostridium thermobutyricum</name>
    <dbReference type="NCBI Taxonomy" id="29372"/>
    <lineage>
        <taxon>Bacteria</taxon>
        <taxon>Bacillati</taxon>
        <taxon>Bacillota</taxon>
        <taxon>Clostridia</taxon>
        <taxon>Eubacteriales</taxon>
        <taxon>Clostridiaceae</taxon>
        <taxon>Clostridium</taxon>
    </lineage>
</organism>
<gene>
    <name evidence="9" type="ORF">HMPREF1092_02796</name>
</gene>
<evidence type="ECO:0000256" key="4">
    <source>
        <dbReference type="ARBA" id="ARBA00022692"/>
    </source>
</evidence>
<reference evidence="9 10" key="1">
    <citation type="submission" date="2013-01" db="EMBL/GenBank/DDBJ databases">
        <title>The Genome Sequence of Clostridium colicanis 209318.</title>
        <authorList>
            <consortium name="The Broad Institute Genome Sequencing Platform"/>
            <person name="Earl A."/>
            <person name="Ward D."/>
            <person name="Feldgarden M."/>
            <person name="Gevers D."/>
            <person name="Courvalin P."/>
            <person name="Lambert T."/>
            <person name="Walker B."/>
            <person name="Young S.K."/>
            <person name="Zeng Q."/>
            <person name="Gargeya S."/>
            <person name="Fitzgerald M."/>
            <person name="Haas B."/>
            <person name="Abouelleil A."/>
            <person name="Alvarado L."/>
            <person name="Arachchi H.M."/>
            <person name="Berlin A.M."/>
            <person name="Chapman S.B."/>
            <person name="Dewar J."/>
            <person name="Goldberg J."/>
            <person name="Griggs A."/>
            <person name="Gujja S."/>
            <person name="Hansen M."/>
            <person name="Howarth C."/>
            <person name="Imamovic A."/>
            <person name="Larimer J."/>
            <person name="McCowan C."/>
            <person name="Murphy C."/>
            <person name="Neiman D."/>
            <person name="Pearson M."/>
            <person name="Priest M."/>
            <person name="Roberts A."/>
            <person name="Saif S."/>
            <person name="Shea T."/>
            <person name="Sisk P."/>
            <person name="Sykes S."/>
            <person name="Wortman J."/>
            <person name="Nusbaum C."/>
            <person name="Birren B."/>
        </authorList>
    </citation>
    <scope>NUCLEOTIDE SEQUENCE [LARGE SCALE GENOMIC DNA]</scope>
    <source>
        <strain evidence="9 10">209318</strain>
    </source>
</reference>